<dbReference type="EMBL" id="JACVVK020000264">
    <property type="protein sequence ID" value="KAK7481325.1"/>
    <property type="molecule type" value="Genomic_DNA"/>
</dbReference>
<keyword evidence="2" id="KW-1185">Reference proteome</keyword>
<dbReference type="AlphaFoldDB" id="A0ABD0K1P4"/>
<proteinExistence type="predicted"/>
<sequence>MCPGISCVCKTLHDLSDRLLKLRRAPYCDDGQSSRQEQERVRLVRFQTPFYGNTAVTAMRTESQLGLTAPSLERFEQQRCPRKTAPVVCKVAGEDTIIVLCPLLWKR</sequence>
<evidence type="ECO:0000313" key="2">
    <source>
        <dbReference type="Proteomes" id="UP001519460"/>
    </source>
</evidence>
<accession>A0ABD0K1P4</accession>
<organism evidence="1 2">
    <name type="scientific">Batillaria attramentaria</name>
    <dbReference type="NCBI Taxonomy" id="370345"/>
    <lineage>
        <taxon>Eukaryota</taxon>
        <taxon>Metazoa</taxon>
        <taxon>Spiralia</taxon>
        <taxon>Lophotrochozoa</taxon>
        <taxon>Mollusca</taxon>
        <taxon>Gastropoda</taxon>
        <taxon>Caenogastropoda</taxon>
        <taxon>Sorbeoconcha</taxon>
        <taxon>Cerithioidea</taxon>
        <taxon>Batillariidae</taxon>
        <taxon>Batillaria</taxon>
    </lineage>
</organism>
<comment type="caution">
    <text evidence="1">The sequence shown here is derived from an EMBL/GenBank/DDBJ whole genome shotgun (WGS) entry which is preliminary data.</text>
</comment>
<dbReference type="Proteomes" id="UP001519460">
    <property type="component" value="Unassembled WGS sequence"/>
</dbReference>
<protein>
    <submittedName>
        <fullName evidence="1">Uncharacterized protein</fullName>
    </submittedName>
</protein>
<evidence type="ECO:0000313" key="1">
    <source>
        <dbReference type="EMBL" id="KAK7481325.1"/>
    </source>
</evidence>
<gene>
    <name evidence="1" type="ORF">BaRGS_00027405</name>
</gene>
<reference evidence="1 2" key="1">
    <citation type="journal article" date="2023" name="Sci. Data">
        <title>Genome assembly of the Korean intertidal mud-creeper Batillaria attramentaria.</title>
        <authorList>
            <person name="Patra A.K."/>
            <person name="Ho P.T."/>
            <person name="Jun S."/>
            <person name="Lee S.J."/>
            <person name="Kim Y."/>
            <person name="Won Y.J."/>
        </authorList>
    </citation>
    <scope>NUCLEOTIDE SEQUENCE [LARGE SCALE GENOMIC DNA]</scope>
    <source>
        <strain evidence="1">Wonlab-2016</strain>
    </source>
</reference>
<name>A0ABD0K1P4_9CAEN</name>